<reference evidence="2 3" key="1">
    <citation type="submission" date="2023-03" db="EMBL/GenBank/DDBJ databases">
        <title>Description of Hydrogenimonas sp. ISO32.</title>
        <authorList>
            <person name="Mino S."/>
            <person name="Fukazawa S."/>
            <person name="Sawabe T."/>
        </authorList>
    </citation>
    <scope>NUCLEOTIDE SEQUENCE [LARGE SCALE GENOMIC DNA]</scope>
    <source>
        <strain evidence="2 3">ISO32</strain>
    </source>
</reference>
<evidence type="ECO:0000313" key="2">
    <source>
        <dbReference type="EMBL" id="BDY11928.1"/>
    </source>
</evidence>
<feature type="region of interest" description="Disordered" evidence="1">
    <location>
        <begin position="66"/>
        <end position="90"/>
    </location>
</feature>
<evidence type="ECO:0008006" key="4">
    <source>
        <dbReference type="Google" id="ProtNLM"/>
    </source>
</evidence>
<keyword evidence="3" id="KW-1185">Reference proteome</keyword>
<dbReference type="EMBL" id="AP027370">
    <property type="protein sequence ID" value="BDY11928.1"/>
    <property type="molecule type" value="Genomic_DNA"/>
</dbReference>
<protein>
    <recommendedName>
        <fullName evidence="4">Cytochrome c domain-containing protein</fullName>
    </recommendedName>
</protein>
<evidence type="ECO:0000313" key="3">
    <source>
        <dbReference type="Proteomes" id="UP001321445"/>
    </source>
</evidence>
<dbReference type="Proteomes" id="UP001321445">
    <property type="component" value="Chromosome"/>
</dbReference>
<sequence length="116" mass="12963">MGKVVLIFLLGFQCIAAEGDAMKTCAGCHETTAPPFSLVYRRYLMLYSSKAHIEKRMVDFLTAPSKKKSSMPEGMKNRFNPQKHPSYDPTEAKEAVGMLVRQEDIIPKIVVPKSAD</sequence>
<organism evidence="2 3">
    <name type="scientific">Hydrogenimonas cancrithermarum</name>
    <dbReference type="NCBI Taxonomy" id="2993563"/>
    <lineage>
        <taxon>Bacteria</taxon>
        <taxon>Pseudomonadati</taxon>
        <taxon>Campylobacterota</taxon>
        <taxon>Epsilonproteobacteria</taxon>
        <taxon>Campylobacterales</taxon>
        <taxon>Hydrogenimonadaceae</taxon>
        <taxon>Hydrogenimonas</taxon>
    </lineage>
</organism>
<proteinExistence type="predicted"/>
<accession>A0ABM8FI37</accession>
<gene>
    <name evidence="2" type="ORF">HCR_02400</name>
</gene>
<name>A0ABM8FI37_9BACT</name>
<evidence type="ECO:0000256" key="1">
    <source>
        <dbReference type="SAM" id="MobiDB-lite"/>
    </source>
</evidence>
<dbReference type="RefSeq" id="WP_286337142.1">
    <property type="nucleotide sequence ID" value="NZ_AP027370.1"/>
</dbReference>